<proteinExistence type="predicted"/>
<name>A0A3Q2UXX4_HAPBU</name>
<accession>A0A3Q2UXX4</accession>
<organism evidence="1 2">
    <name type="scientific">Haplochromis burtoni</name>
    <name type="common">Burton's mouthbrooder</name>
    <name type="synonym">Chromis burtoni</name>
    <dbReference type="NCBI Taxonomy" id="8153"/>
    <lineage>
        <taxon>Eukaryota</taxon>
        <taxon>Metazoa</taxon>
        <taxon>Chordata</taxon>
        <taxon>Craniata</taxon>
        <taxon>Vertebrata</taxon>
        <taxon>Euteleostomi</taxon>
        <taxon>Actinopterygii</taxon>
        <taxon>Neopterygii</taxon>
        <taxon>Teleostei</taxon>
        <taxon>Neoteleostei</taxon>
        <taxon>Acanthomorphata</taxon>
        <taxon>Ovalentaria</taxon>
        <taxon>Cichlomorphae</taxon>
        <taxon>Cichliformes</taxon>
        <taxon>Cichlidae</taxon>
        <taxon>African cichlids</taxon>
        <taxon>Pseudocrenilabrinae</taxon>
        <taxon>Haplochromini</taxon>
        <taxon>Haplochromis</taxon>
    </lineage>
</organism>
<dbReference type="STRING" id="8153.ENSHBUP00000002887"/>
<evidence type="ECO:0000313" key="1">
    <source>
        <dbReference type="Ensembl" id="ENSHBUP00000002887.1"/>
    </source>
</evidence>
<reference evidence="1" key="1">
    <citation type="submission" date="2025-08" db="UniProtKB">
        <authorList>
            <consortium name="Ensembl"/>
        </authorList>
    </citation>
    <scope>IDENTIFICATION</scope>
</reference>
<protein>
    <submittedName>
        <fullName evidence="1">Uncharacterized protein</fullName>
    </submittedName>
</protein>
<dbReference type="Proteomes" id="UP000264840">
    <property type="component" value="Unplaced"/>
</dbReference>
<evidence type="ECO:0000313" key="2">
    <source>
        <dbReference type="Proteomes" id="UP000264840"/>
    </source>
</evidence>
<keyword evidence="2" id="KW-1185">Reference proteome</keyword>
<reference evidence="1" key="2">
    <citation type="submission" date="2025-09" db="UniProtKB">
        <authorList>
            <consortium name="Ensembl"/>
        </authorList>
    </citation>
    <scope>IDENTIFICATION</scope>
</reference>
<dbReference type="OMA" id="WIHYTAN"/>
<dbReference type="GeneTree" id="ENSGT01110000267974"/>
<dbReference type="AlphaFoldDB" id="A0A3Q2UXX4"/>
<dbReference type="Ensembl" id="ENSHBUT00000011326.1">
    <property type="protein sequence ID" value="ENSHBUP00000002887.1"/>
    <property type="gene ID" value="ENSHBUG00000004107.1"/>
</dbReference>
<sequence>MCQTEKQPLCYSQGCLVVEPLGRPAAEDLQLNTMPKPRDIQDMIQVETGYIDKNTWLDWITYTASTNNMIECVACSTARPTLFTVTAPLLFREDRPGFDCMLQLHMKEELGHDYQILSALFPVVRKGVTPPLFSPRVTNYTCLTRVSVTPIGNSDAAWCNEVIDVTE</sequence>